<dbReference type="AlphaFoldDB" id="A0A8E2IAA7"/>
<evidence type="ECO:0000313" key="2">
    <source>
        <dbReference type="EMBL" id="OOP67798.1"/>
    </source>
</evidence>
<accession>A0A8E2IAA7</accession>
<organism evidence="2 3">
    <name type="scientific">Heyndrickxia oleronia</name>
    <dbReference type="NCBI Taxonomy" id="38875"/>
    <lineage>
        <taxon>Bacteria</taxon>
        <taxon>Bacillati</taxon>
        <taxon>Bacillota</taxon>
        <taxon>Bacilli</taxon>
        <taxon>Bacillales</taxon>
        <taxon>Bacillaceae</taxon>
        <taxon>Heyndrickxia</taxon>
    </lineage>
</organism>
<keyword evidence="1" id="KW-1133">Transmembrane helix</keyword>
<dbReference type="RefSeq" id="WP_071974800.1">
    <property type="nucleotide sequence ID" value="NZ_CP065424.1"/>
</dbReference>
<dbReference type="EMBL" id="MTLA01000159">
    <property type="protein sequence ID" value="OOP67798.1"/>
    <property type="molecule type" value="Genomic_DNA"/>
</dbReference>
<name>A0A8E2IAA7_9BACI</name>
<feature type="transmembrane region" description="Helical" evidence="1">
    <location>
        <begin position="96"/>
        <end position="115"/>
    </location>
</feature>
<keyword evidence="1" id="KW-0472">Membrane</keyword>
<feature type="transmembrane region" description="Helical" evidence="1">
    <location>
        <begin position="121"/>
        <end position="138"/>
    </location>
</feature>
<proteinExistence type="predicted"/>
<feature type="transmembrane region" description="Helical" evidence="1">
    <location>
        <begin position="180"/>
        <end position="199"/>
    </location>
</feature>
<evidence type="ECO:0008006" key="4">
    <source>
        <dbReference type="Google" id="ProtNLM"/>
    </source>
</evidence>
<feature type="transmembrane region" description="Helical" evidence="1">
    <location>
        <begin position="67"/>
        <end position="84"/>
    </location>
</feature>
<dbReference type="Pfam" id="PF06912">
    <property type="entry name" value="DUF1275"/>
    <property type="match status" value="1"/>
</dbReference>
<comment type="caution">
    <text evidence="2">The sequence shown here is derived from an EMBL/GenBank/DDBJ whole genome shotgun (WGS) entry which is preliminary data.</text>
</comment>
<feature type="transmembrane region" description="Helical" evidence="1">
    <location>
        <begin position="205"/>
        <end position="222"/>
    </location>
</feature>
<keyword evidence="1" id="KW-0812">Transmembrane</keyword>
<dbReference type="InterPro" id="IPR010699">
    <property type="entry name" value="DUF1275"/>
</dbReference>
<sequence>MKNKRRMIPSLSSNSVFLGILLAIVGGFLDAYTYVSRDGVFANAQTGNMVLLGIRAAQGEWKETVRFIPPILAFILGVLVAETVKIPRVRAIVYSYRRFVLILECIVLFIVGALPESVPNMVVTVCIAFVSSMQISTFNKLDKWNYNSTVTTGNLRTATQAAYSAIVERDQEAKNQFKEFISIILCFLLGALTGTYLTMHIGDRAIWIASALLIISILLYHSHKGYFRRSKKAMKLDER</sequence>
<evidence type="ECO:0000313" key="3">
    <source>
        <dbReference type="Proteomes" id="UP000189761"/>
    </source>
</evidence>
<keyword evidence="3" id="KW-1185">Reference proteome</keyword>
<protein>
    <recommendedName>
        <fullName evidence="4">DUF1275 domain-containing protein</fullName>
    </recommendedName>
</protein>
<reference evidence="2 3" key="1">
    <citation type="submission" date="2017-01" db="EMBL/GenBank/DDBJ databases">
        <title>Draft genome sequence of Bacillus oleronius.</title>
        <authorList>
            <person name="Allam M."/>
        </authorList>
    </citation>
    <scope>NUCLEOTIDE SEQUENCE [LARGE SCALE GENOMIC DNA]</scope>
    <source>
        <strain evidence="2 3">DSM 9356</strain>
    </source>
</reference>
<evidence type="ECO:0000256" key="1">
    <source>
        <dbReference type="SAM" id="Phobius"/>
    </source>
</evidence>
<dbReference type="PANTHER" id="PTHR37314:SF4">
    <property type="entry name" value="UPF0700 TRANSMEMBRANE PROTEIN YOAK"/>
    <property type="match status" value="1"/>
</dbReference>
<dbReference type="PANTHER" id="PTHR37314">
    <property type="entry name" value="SLR0142 PROTEIN"/>
    <property type="match status" value="1"/>
</dbReference>
<dbReference type="Proteomes" id="UP000189761">
    <property type="component" value="Unassembled WGS sequence"/>
</dbReference>
<gene>
    <name evidence="2" type="ORF">BWZ43_13910</name>
</gene>